<proteinExistence type="predicted"/>
<keyword evidence="2" id="KW-0408">Iron</keyword>
<dbReference type="CDD" id="cd02980">
    <property type="entry name" value="TRX_Fd_family"/>
    <property type="match status" value="1"/>
</dbReference>
<dbReference type="Pfam" id="PF01257">
    <property type="entry name" value="2Fe-2S_thioredx"/>
    <property type="match status" value="1"/>
</dbReference>
<dbReference type="AlphaFoldDB" id="A0A1M6NPK7"/>
<dbReference type="RefSeq" id="WP_072966233.1">
    <property type="nucleotide sequence ID" value="NZ_FRAJ01000006.1"/>
</dbReference>
<evidence type="ECO:0000313" key="5">
    <source>
        <dbReference type="Proteomes" id="UP000184082"/>
    </source>
</evidence>
<sequence>MKIKSLEELRKIRKESIDKINLRCGETDGDKIEILVGMATCGISAGARETLNEFVEEIAREKLNNVNVIPVGCIGYCHSEPTVQVNIPGQRPVVYGNVTKDKVHAIVEKHIKEGKPLLNLTIDVDFERA</sequence>
<reference evidence="4 5" key="1">
    <citation type="submission" date="2016-11" db="EMBL/GenBank/DDBJ databases">
        <authorList>
            <person name="Jaros S."/>
            <person name="Januszkiewicz K."/>
            <person name="Wedrychowicz H."/>
        </authorList>
    </citation>
    <scope>NUCLEOTIDE SEQUENCE [LARGE SCALE GENOMIC DNA]</scope>
    <source>
        <strain evidence="4 5">DSM 14501</strain>
    </source>
</reference>
<dbReference type="PANTHER" id="PTHR43578">
    <property type="entry name" value="NADH-QUINONE OXIDOREDUCTASE SUBUNIT F"/>
    <property type="match status" value="1"/>
</dbReference>
<keyword evidence="3" id="KW-0411">Iron-sulfur</keyword>
<evidence type="ECO:0000256" key="3">
    <source>
        <dbReference type="ARBA" id="ARBA00023014"/>
    </source>
</evidence>
<dbReference type="Proteomes" id="UP000184082">
    <property type="component" value="Unassembled WGS sequence"/>
</dbReference>
<dbReference type="STRING" id="1121266.SAMN02745883_00969"/>
<dbReference type="EMBL" id="FRAJ01000006">
    <property type="protein sequence ID" value="SHJ97598.1"/>
    <property type="molecule type" value="Genomic_DNA"/>
</dbReference>
<keyword evidence="5" id="KW-1185">Reference proteome</keyword>
<dbReference type="GO" id="GO:0046872">
    <property type="term" value="F:metal ion binding"/>
    <property type="evidence" value="ECO:0007669"/>
    <property type="project" value="UniProtKB-KW"/>
</dbReference>
<organism evidence="4 5">
    <name type="scientific">Caminicella sporogenes DSM 14501</name>
    <dbReference type="NCBI Taxonomy" id="1121266"/>
    <lineage>
        <taxon>Bacteria</taxon>
        <taxon>Bacillati</taxon>
        <taxon>Bacillota</taxon>
        <taxon>Clostridia</taxon>
        <taxon>Peptostreptococcales</taxon>
        <taxon>Caminicellaceae</taxon>
        <taxon>Caminicella</taxon>
    </lineage>
</organism>
<evidence type="ECO:0000256" key="1">
    <source>
        <dbReference type="ARBA" id="ARBA00022723"/>
    </source>
</evidence>
<dbReference type="GO" id="GO:0051536">
    <property type="term" value="F:iron-sulfur cluster binding"/>
    <property type="evidence" value="ECO:0007669"/>
    <property type="project" value="UniProtKB-KW"/>
</dbReference>
<keyword evidence="1" id="KW-0479">Metal-binding</keyword>
<evidence type="ECO:0000256" key="2">
    <source>
        <dbReference type="ARBA" id="ARBA00023004"/>
    </source>
</evidence>
<accession>A0A1M6NPK7</accession>
<name>A0A1M6NPK7_9FIRM</name>
<dbReference type="SUPFAM" id="SSF52833">
    <property type="entry name" value="Thioredoxin-like"/>
    <property type="match status" value="1"/>
</dbReference>
<dbReference type="PANTHER" id="PTHR43578:SF3">
    <property type="entry name" value="NADH-QUINONE OXIDOREDUCTASE SUBUNIT F"/>
    <property type="match status" value="1"/>
</dbReference>
<gene>
    <name evidence="4" type="ORF">SAMN02745883_00969</name>
</gene>
<evidence type="ECO:0000313" key="4">
    <source>
        <dbReference type="EMBL" id="SHJ97598.1"/>
    </source>
</evidence>
<dbReference type="InterPro" id="IPR036249">
    <property type="entry name" value="Thioredoxin-like_sf"/>
</dbReference>
<protein>
    <submittedName>
        <fullName evidence="4">NADP-reducing hydrogenase subunit HndB</fullName>
    </submittedName>
</protein>
<dbReference type="Gene3D" id="3.40.30.10">
    <property type="entry name" value="Glutaredoxin"/>
    <property type="match status" value="1"/>
</dbReference>